<evidence type="ECO:0000313" key="2">
    <source>
        <dbReference type="EMBL" id="MBT1701103.1"/>
    </source>
</evidence>
<comment type="caution">
    <text evidence="2">The sequence shown here is derived from an EMBL/GenBank/DDBJ whole genome shotgun (WGS) entry which is preliminary data.</text>
</comment>
<name>A0AAP2DRD6_9BACT</name>
<sequence>MKYLDLAIQTIIFVFGMVMLFVSWGEADWPFAILYAQALLGPWQMTSSIVSVIAKAPFHRKKRLHLLLAAVYLIVLYACGNMSGVSISGRFFSILLTVPAWALAIFYYILTWQWVFPRIRKGGNFLPNLSF</sequence>
<keyword evidence="3" id="KW-1185">Reference proteome</keyword>
<feature type="transmembrane region" description="Helical" evidence="1">
    <location>
        <begin position="66"/>
        <end position="85"/>
    </location>
</feature>
<feature type="transmembrane region" description="Helical" evidence="1">
    <location>
        <begin position="7"/>
        <end position="25"/>
    </location>
</feature>
<gene>
    <name evidence="2" type="ORF">KK083_29695</name>
</gene>
<evidence type="ECO:0000313" key="3">
    <source>
        <dbReference type="Proteomes" id="UP001319200"/>
    </source>
</evidence>
<reference evidence="2 3" key="1">
    <citation type="submission" date="2021-05" db="EMBL/GenBank/DDBJ databases">
        <title>A Polyphasic approach of four new species of the genus Ohtaekwangia: Ohtaekwangia histidinii sp. nov., Ohtaekwangia cretensis sp. nov., Ohtaekwangia indiensis sp. nov., Ohtaekwangia reichenbachii sp. nov. from diverse environment.</title>
        <authorList>
            <person name="Octaviana S."/>
        </authorList>
    </citation>
    <scope>NUCLEOTIDE SEQUENCE [LARGE SCALE GENOMIC DNA]</scope>
    <source>
        <strain evidence="2 3">PWU4</strain>
    </source>
</reference>
<dbReference type="AlphaFoldDB" id="A0AAP2DRD6"/>
<dbReference type="EMBL" id="JAHESF010000057">
    <property type="protein sequence ID" value="MBT1701103.1"/>
    <property type="molecule type" value="Genomic_DNA"/>
</dbReference>
<accession>A0AAP2DRD6</accession>
<protein>
    <submittedName>
        <fullName evidence="2">Uncharacterized protein</fullName>
    </submittedName>
</protein>
<dbReference type="RefSeq" id="WP_254169790.1">
    <property type="nucleotide sequence ID" value="NZ_JAHESF010000057.1"/>
</dbReference>
<keyword evidence="1" id="KW-1133">Transmembrane helix</keyword>
<dbReference type="Proteomes" id="UP001319200">
    <property type="component" value="Unassembled WGS sequence"/>
</dbReference>
<keyword evidence="1" id="KW-0472">Membrane</keyword>
<proteinExistence type="predicted"/>
<evidence type="ECO:0000256" key="1">
    <source>
        <dbReference type="SAM" id="Phobius"/>
    </source>
</evidence>
<feature type="transmembrane region" description="Helical" evidence="1">
    <location>
        <begin position="91"/>
        <end position="110"/>
    </location>
</feature>
<organism evidence="2 3">
    <name type="scientific">Chryseosolibacter histidini</name>
    <dbReference type="NCBI Taxonomy" id="2782349"/>
    <lineage>
        <taxon>Bacteria</taxon>
        <taxon>Pseudomonadati</taxon>
        <taxon>Bacteroidota</taxon>
        <taxon>Cytophagia</taxon>
        <taxon>Cytophagales</taxon>
        <taxon>Chryseotaleaceae</taxon>
        <taxon>Chryseosolibacter</taxon>
    </lineage>
</organism>
<keyword evidence="1" id="KW-0812">Transmembrane</keyword>
<feature type="transmembrane region" description="Helical" evidence="1">
    <location>
        <begin position="31"/>
        <end position="54"/>
    </location>
</feature>